<protein>
    <submittedName>
        <fullName evidence="2">CoA-binding protein</fullName>
    </submittedName>
</protein>
<dbReference type="EMBL" id="JANLCJ010000009">
    <property type="protein sequence ID" value="MCS5735907.1"/>
    <property type="molecule type" value="Genomic_DNA"/>
</dbReference>
<dbReference type="PANTHER" id="PTHR33303:SF2">
    <property type="entry name" value="COA-BINDING DOMAIN-CONTAINING PROTEIN"/>
    <property type="match status" value="1"/>
</dbReference>
<reference evidence="2" key="1">
    <citation type="submission" date="2022-08" db="EMBL/GenBank/DDBJ databases">
        <authorList>
            <person name="Deng Y."/>
            <person name="Han X.-F."/>
            <person name="Zhang Y.-Q."/>
        </authorList>
    </citation>
    <scope>NUCLEOTIDE SEQUENCE</scope>
    <source>
        <strain evidence="2">CPCC 203386</strain>
    </source>
</reference>
<dbReference type="Gene3D" id="3.40.50.720">
    <property type="entry name" value="NAD(P)-binding Rossmann-like Domain"/>
    <property type="match status" value="1"/>
</dbReference>
<dbReference type="SUPFAM" id="SSF51735">
    <property type="entry name" value="NAD(P)-binding Rossmann-fold domains"/>
    <property type="match status" value="1"/>
</dbReference>
<keyword evidence="3" id="KW-1185">Reference proteome</keyword>
<name>A0ABT2H7J1_9MICO</name>
<proteinExistence type="predicted"/>
<dbReference type="InterPro" id="IPR003781">
    <property type="entry name" value="CoA-bd"/>
</dbReference>
<dbReference type="PANTHER" id="PTHR33303">
    <property type="entry name" value="CYTOPLASMIC PROTEIN-RELATED"/>
    <property type="match status" value="1"/>
</dbReference>
<feature type="domain" description="CoA-binding" evidence="1">
    <location>
        <begin position="9"/>
        <end position="102"/>
    </location>
</feature>
<evidence type="ECO:0000313" key="3">
    <source>
        <dbReference type="Proteomes" id="UP001165586"/>
    </source>
</evidence>
<evidence type="ECO:0000313" key="2">
    <source>
        <dbReference type="EMBL" id="MCS5735907.1"/>
    </source>
</evidence>
<accession>A0ABT2H7J1</accession>
<dbReference type="InterPro" id="IPR036291">
    <property type="entry name" value="NAD(P)-bd_dom_sf"/>
</dbReference>
<comment type="caution">
    <text evidence="2">The sequence shown here is derived from an EMBL/GenBank/DDBJ whole genome shotgun (WGS) entry which is preliminary data.</text>
</comment>
<dbReference type="Proteomes" id="UP001165586">
    <property type="component" value="Unassembled WGS sequence"/>
</dbReference>
<organism evidence="2 3">
    <name type="scientific">Herbiconiux daphne</name>
    <dbReference type="NCBI Taxonomy" id="2970914"/>
    <lineage>
        <taxon>Bacteria</taxon>
        <taxon>Bacillati</taxon>
        <taxon>Actinomycetota</taxon>
        <taxon>Actinomycetes</taxon>
        <taxon>Micrococcales</taxon>
        <taxon>Microbacteriaceae</taxon>
        <taxon>Herbiconiux</taxon>
    </lineage>
</organism>
<dbReference type="SMART" id="SM00881">
    <property type="entry name" value="CoA_binding"/>
    <property type="match status" value="1"/>
</dbReference>
<evidence type="ECO:0000259" key="1">
    <source>
        <dbReference type="SMART" id="SM00881"/>
    </source>
</evidence>
<dbReference type="Pfam" id="PF13380">
    <property type="entry name" value="CoA_binding_2"/>
    <property type="match status" value="1"/>
</dbReference>
<gene>
    <name evidence="2" type="ORF">N1032_19385</name>
</gene>
<dbReference type="RefSeq" id="WP_259541214.1">
    <property type="nucleotide sequence ID" value="NZ_JANLCJ010000009.1"/>
</dbReference>
<sequence>MNDEALKSLLESARTIAIVGLSTDPEKTSNKIGQVMIDAGFDVIPVHPKAAEVLGRKAYPSLAEVPVAIDIVDVFRPSDEAAGVAQQAVDAGAGALWLQLGISSPEARATAEASGLTYVEDTCIGATTLRLGVTARQG</sequence>